<comment type="caution">
    <text evidence="1">The sequence shown here is derived from an EMBL/GenBank/DDBJ whole genome shotgun (WGS) entry which is preliminary data.</text>
</comment>
<name>A0A9N9B3K8_9GLOM</name>
<protein>
    <submittedName>
        <fullName evidence="1">7249_t:CDS:1</fullName>
    </submittedName>
</protein>
<accession>A0A9N9B3K8</accession>
<reference evidence="1" key="1">
    <citation type="submission" date="2021-06" db="EMBL/GenBank/DDBJ databases">
        <authorList>
            <person name="Kallberg Y."/>
            <person name="Tangrot J."/>
            <person name="Rosling A."/>
        </authorList>
    </citation>
    <scope>NUCLEOTIDE SEQUENCE</scope>
    <source>
        <strain evidence="1">FL130A</strain>
    </source>
</reference>
<organism evidence="1 2">
    <name type="scientific">Ambispora leptoticha</name>
    <dbReference type="NCBI Taxonomy" id="144679"/>
    <lineage>
        <taxon>Eukaryota</taxon>
        <taxon>Fungi</taxon>
        <taxon>Fungi incertae sedis</taxon>
        <taxon>Mucoromycota</taxon>
        <taxon>Glomeromycotina</taxon>
        <taxon>Glomeromycetes</taxon>
        <taxon>Archaeosporales</taxon>
        <taxon>Ambisporaceae</taxon>
        <taxon>Ambispora</taxon>
    </lineage>
</organism>
<dbReference type="Proteomes" id="UP000789508">
    <property type="component" value="Unassembled WGS sequence"/>
</dbReference>
<dbReference type="OrthoDB" id="2448685at2759"/>
<keyword evidence="2" id="KW-1185">Reference proteome</keyword>
<feature type="non-terminal residue" evidence="1">
    <location>
        <position position="243"/>
    </location>
</feature>
<evidence type="ECO:0000313" key="2">
    <source>
        <dbReference type="Proteomes" id="UP000789508"/>
    </source>
</evidence>
<sequence>MSSQSTPIKNEPKYITVAISYEKLAREKRWFNENMSVFPISMENARKYVELKRATCSLKSLRWYIDNLAHYHINVLNINWRKDKVLAMLNDGINESDVKPMDCVENCDVSSQKIFNKKRLAESLSGDENNEIDEKYVRRSQRLFQQFHYNRHVHVQRKRKSNGQADNDYKTRFETALEQIQSRYVDTCLHHLEGCFQFDARHHLLLTENMMRHWASLIASGDDVNVSSPPSFEETPEFSINNA</sequence>
<dbReference type="EMBL" id="CAJVPS010001917">
    <property type="protein sequence ID" value="CAG8554466.1"/>
    <property type="molecule type" value="Genomic_DNA"/>
</dbReference>
<dbReference type="AlphaFoldDB" id="A0A9N9B3K8"/>
<gene>
    <name evidence="1" type="ORF">ALEPTO_LOCUS6041</name>
</gene>
<evidence type="ECO:0000313" key="1">
    <source>
        <dbReference type="EMBL" id="CAG8554466.1"/>
    </source>
</evidence>
<proteinExistence type="predicted"/>